<dbReference type="PANTHER" id="PTHR33266">
    <property type="entry name" value="CHROMOSOME 15, WHOLE GENOME SHOTGUN SEQUENCE"/>
    <property type="match status" value="1"/>
</dbReference>
<feature type="compositionally biased region" description="Basic and acidic residues" evidence="1">
    <location>
        <begin position="969"/>
        <end position="989"/>
    </location>
</feature>
<gene>
    <name evidence="2" type="ORF">Z518_01808</name>
</gene>
<evidence type="ECO:0000256" key="1">
    <source>
        <dbReference type="SAM" id="MobiDB-lite"/>
    </source>
</evidence>
<protein>
    <submittedName>
        <fullName evidence="2">Uncharacterized protein</fullName>
    </submittedName>
</protein>
<dbReference type="AlphaFoldDB" id="A0A0D2JDB0"/>
<feature type="compositionally biased region" description="Basic and acidic residues" evidence="1">
    <location>
        <begin position="801"/>
        <end position="816"/>
    </location>
</feature>
<organism evidence="2 3">
    <name type="scientific">Rhinocladiella mackenziei CBS 650.93</name>
    <dbReference type="NCBI Taxonomy" id="1442369"/>
    <lineage>
        <taxon>Eukaryota</taxon>
        <taxon>Fungi</taxon>
        <taxon>Dikarya</taxon>
        <taxon>Ascomycota</taxon>
        <taxon>Pezizomycotina</taxon>
        <taxon>Eurotiomycetes</taxon>
        <taxon>Chaetothyriomycetidae</taxon>
        <taxon>Chaetothyriales</taxon>
        <taxon>Herpotrichiellaceae</taxon>
        <taxon>Rhinocladiella</taxon>
    </lineage>
</organism>
<name>A0A0D2JDB0_9EURO</name>
<dbReference type="EMBL" id="KN847476">
    <property type="protein sequence ID" value="KIX07155.1"/>
    <property type="molecule type" value="Genomic_DNA"/>
</dbReference>
<dbReference type="PANTHER" id="PTHR33266:SF1">
    <property type="entry name" value="F-BOX DOMAIN-CONTAINING PROTEIN"/>
    <property type="match status" value="1"/>
</dbReference>
<feature type="compositionally biased region" description="Basic and acidic residues" evidence="1">
    <location>
        <begin position="774"/>
        <end position="794"/>
    </location>
</feature>
<feature type="compositionally biased region" description="Low complexity" evidence="1">
    <location>
        <begin position="929"/>
        <end position="938"/>
    </location>
</feature>
<keyword evidence="3" id="KW-1185">Reference proteome</keyword>
<dbReference type="GeneID" id="25289879"/>
<dbReference type="STRING" id="1442369.A0A0D2JDB0"/>
<dbReference type="RefSeq" id="XP_013274291.1">
    <property type="nucleotide sequence ID" value="XM_013418837.1"/>
</dbReference>
<evidence type="ECO:0000313" key="3">
    <source>
        <dbReference type="Proteomes" id="UP000053617"/>
    </source>
</evidence>
<dbReference type="Proteomes" id="UP000053617">
    <property type="component" value="Unassembled WGS sequence"/>
</dbReference>
<accession>A0A0D2JDB0</accession>
<dbReference type="VEuPathDB" id="FungiDB:Z518_01808"/>
<proteinExistence type="predicted"/>
<dbReference type="OrthoDB" id="5344887at2759"/>
<reference evidence="2 3" key="1">
    <citation type="submission" date="2015-01" db="EMBL/GenBank/DDBJ databases">
        <title>The Genome Sequence of Rhinocladiella mackenzie CBS 650.93.</title>
        <authorList>
            <consortium name="The Broad Institute Genomics Platform"/>
            <person name="Cuomo C."/>
            <person name="de Hoog S."/>
            <person name="Gorbushina A."/>
            <person name="Stielow B."/>
            <person name="Teixiera M."/>
            <person name="Abouelleil A."/>
            <person name="Chapman S.B."/>
            <person name="Priest M."/>
            <person name="Young S.K."/>
            <person name="Wortman J."/>
            <person name="Nusbaum C."/>
            <person name="Birren B."/>
        </authorList>
    </citation>
    <scope>NUCLEOTIDE SEQUENCE [LARGE SCALE GENOMIC DNA]</scope>
    <source>
        <strain evidence="2 3">CBS 650.93</strain>
    </source>
</reference>
<feature type="region of interest" description="Disordered" evidence="1">
    <location>
        <begin position="767"/>
        <end position="816"/>
    </location>
</feature>
<dbReference type="HOGENOM" id="CLU_321612_0_0_1"/>
<sequence length="989" mass="113089">MSTFSEPNTGLPGSGSQAVQAKPVTTEEEPKDISMFELLHWLEKTFPKEFEEKLKHMTSSDEIHQWLEENHPEEFKKMLPSRVKKRTTNAAFHVRSPSQTSAVLRALQKDWNNAYFPHSLVALQDLIRRYQLLDVSKYYSNTLVFVQSSGMGKSRLADAFGQRCPMINFILREPGTSGFPPPDEEILLFLRDPPPTNIPEPINRQERSTNFLKRRAVVAWNHTLATALLQASFETFYTWVESQPFTTMTLEELADSRHTKMATLEPATDAQDAKSQRSKMRIEFCDSVAKRARVIAQELISSPNWMEKFDDDGPSKVHHHLEEADSEAHSNPLNGLLNAITNLMKILQQCRDTSDTGPLLVIVFDEASSLMRMRPSDQPNIGLYVALNRVISCLKKFRAWSFFLSTESLIGYLVPPSNIIRTGDYLLDPSARISFKETKTELMRFPPFVSLQLDVEDRRKMQNPKLRKKELRKSLKEFANLDHMAQFGRPLWYAYANEGQGMIELAKLKLIGGQQQGYYNSDDPNHVFAALSFRLSLDVCLQNPVTISLTRTAVNSFMRVVISMDHETGVMDTMTPSEPVLVRAAMEHLCSNVNWPGSIQTLCKELLEKGLIEKGRKGELYARLMLILAHDWVRWARQGHTPEFAPTFTVSDFLLALYAKDHHDLIEKMPKRILEARMNFTHFLPTDSALTPEVIPELCRDLLRRSAAMQLSWCQETYDLLIPVYYGAEDEEFDPSNCGVIVVQVKNKKNATTVREIFREDFVNVDQKSNSGKSKTESSNRERKDSGRDEKYSESDEEDSEREKKDSKRDEKGSKREPTKFVFNQMKYPILCLLFDLGVVRSGRAYAPLVQVMQSESGQQPDLWAIHSRGHDHTIFGCLEHMKATDSSDRFFASVQTNETLADQLSRRNRMFSQLEVDYRYEGFKQEGETSAEGSEASVQEQRVDEARKEGGVVDTEVQEGEASNTRSKGKDVDLAFRKRSEKEDHDFD</sequence>
<feature type="region of interest" description="Disordered" evidence="1">
    <location>
        <begin position="1"/>
        <end position="30"/>
    </location>
</feature>
<feature type="compositionally biased region" description="Basic and acidic residues" evidence="1">
    <location>
        <begin position="942"/>
        <end position="952"/>
    </location>
</feature>
<feature type="region of interest" description="Disordered" evidence="1">
    <location>
        <begin position="927"/>
        <end position="989"/>
    </location>
</feature>
<evidence type="ECO:0000313" key="2">
    <source>
        <dbReference type="EMBL" id="KIX07155.1"/>
    </source>
</evidence>